<comment type="caution">
    <text evidence="1">The sequence shown here is derived from an EMBL/GenBank/DDBJ whole genome shotgun (WGS) entry which is preliminary data.</text>
</comment>
<proteinExistence type="predicted"/>
<sequence>MPKRKLVKVSRVEFGTVDPAVIADRLLELMRSVVSSGVSCKENQP</sequence>
<gene>
    <name evidence="1" type="ORF">C7445_101191</name>
</gene>
<evidence type="ECO:0000313" key="1">
    <source>
        <dbReference type="EMBL" id="TDY51191.1"/>
    </source>
</evidence>
<dbReference type="RefSeq" id="WP_166668925.1">
    <property type="nucleotide sequence ID" value="NZ_BSUS01000001.1"/>
</dbReference>
<organism evidence="1 2">
    <name type="scientific">Alicyclobacillus sacchari</name>
    <dbReference type="NCBI Taxonomy" id="392010"/>
    <lineage>
        <taxon>Bacteria</taxon>
        <taxon>Bacillati</taxon>
        <taxon>Bacillota</taxon>
        <taxon>Bacilli</taxon>
        <taxon>Bacillales</taxon>
        <taxon>Alicyclobacillaceae</taxon>
        <taxon>Alicyclobacillus</taxon>
    </lineage>
</organism>
<name>A0A4V3HF26_9BACL</name>
<evidence type="ECO:0000313" key="2">
    <source>
        <dbReference type="Proteomes" id="UP000294581"/>
    </source>
</evidence>
<reference evidence="1 2" key="1">
    <citation type="submission" date="2019-03" db="EMBL/GenBank/DDBJ databases">
        <title>Genomic Encyclopedia of Type Strains, Phase IV (KMG-IV): sequencing the most valuable type-strain genomes for metagenomic binning, comparative biology and taxonomic classification.</title>
        <authorList>
            <person name="Goeker M."/>
        </authorList>
    </citation>
    <scope>NUCLEOTIDE SEQUENCE [LARGE SCALE GENOMIC DNA]</scope>
    <source>
        <strain evidence="1 2">DSM 17974</strain>
    </source>
</reference>
<dbReference type="EMBL" id="SORF01000001">
    <property type="protein sequence ID" value="TDY51191.1"/>
    <property type="molecule type" value="Genomic_DNA"/>
</dbReference>
<accession>A0A4V3HF26</accession>
<keyword evidence="2" id="KW-1185">Reference proteome</keyword>
<dbReference type="AlphaFoldDB" id="A0A4V3HF26"/>
<protein>
    <submittedName>
        <fullName evidence="1">Uncharacterized protein</fullName>
    </submittedName>
</protein>
<dbReference type="Proteomes" id="UP000294581">
    <property type="component" value="Unassembled WGS sequence"/>
</dbReference>